<comment type="caution">
    <text evidence="2">The sequence shown here is derived from an EMBL/GenBank/DDBJ whole genome shotgun (WGS) entry which is preliminary data.</text>
</comment>
<protein>
    <recommendedName>
        <fullName evidence="3">ADF-H domain-containing protein</fullName>
    </recommendedName>
</protein>
<evidence type="ECO:0000313" key="2">
    <source>
        <dbReference type="EMBL" id="EGU82742.1"/>
    </source>
</evidence>
<feature type="compositionally biased region" description="Polar residues" evidence="1">
    <location>
        <begin position="1"/>
        <end position="19"/>
    </location>
</feature>
<accession>F9FK21</accession>
<proteinExistence type="predicted"/>
<reference evidence="2" key="1">
    <citation type="journal article" date="2012" name="Mol. Plant Microbe Interact.">
        <title>A highly conserved effector in Fusarium oxysporum is required for full virulence on Arabidopsis.</title>
        <authorList>
            <person name="Thatcher L.F."/>
            <person name="Gardiner D.M."/>
            <person name="Kazan K."/>
            <person name="Manners J."/>
        </authorList>
    </citation>
    <scope>NUCLEOTIDE SEQUENCE [LARGE SCALE GENOMIC DNA]</scope>
    <source>
        <strain evidence="2">Fo5176</strain>
    </source>
</reference>
<dbReference type="OrthoDB" id="10006997at2759"/>
<evidence type="ECO:0008006" key="3">
    <source>
        <dbReference type="Google" id="ProtNLM"/>
    </source>
</evidence>
<sequence length="174" mass="19483">MSSGSTERQTINLPGTTDQPKTEPDYFLDARSAAALSQLQDGDLLKMVVDHEEDIIEFDDHVKQVAPEDLAEYFDAPGIKKFAFYRHPGSGAVILIWTRFPATASTKNARVQHRLRRDLTWHAEKVDIQNVATVGFGSVMVSLANDLQLEVQSRKDITAERLREAADSLKTNKE</sequence>
<dbReference type="AlphaFoldDB" id="F9FK21"/>
<organism evidence="2">
    <name type="scientific">Fusarium oxysporum (strain Fo5176)</name>
    <name type="common">Fusarium vascular wilt</name>
    <dbReference type="NCBI Taxonomy" id="660025"/>
    <lineage>
        <taxon>Eukaryota</taxon>
        <taxon>Fungi</taxon>
        <taxon>Dikarya</taxon>
        <taxon>Ascomycota</taxon>
        <taxon>Pezizomycotina</taxon>
        <taxon>Sordariomycetes</taxon>
        <taxon>Hypocreomycetidae</taxon>
        <taxon>Hypocreales</taxon>
        <taxon>Nectriaceae</taxon>
        <taxon>Fusarium</taxon>
        <taxon>Fusarium oxysporum species complex</taxon>
    </lineage>
</organism>
<feature type="region of interest" description="Disordered" evidence="1">
    <location>
        <begin position="1"/>
        <end position="24"/>
    </location>
</feature>
<dbReference type="EMBL" id="AFQF01002045">
    <property type="protein sequence ID" value="EGU82742.1"/>
    <property type="molecule type" value="Genomic_DNA"/>
</dbReference>
<name>F9FK21_FUSOF</name>
<evidence type="ECO:0000256" key="1">
    <source>
        <dbReference type="SAM" id="MobiDB-lite"/>
    </source>
</evidence>
<gene>
    <name evidence="2" type="ORF">FOXB_06750</name>
</gene>